<dbReference type="STRING" id="498292.SAMN05660845_1695"/>
<dbReference type="AlphaFoldDB" id="A0A1I0YDU3"/>
<accession>A0A1I0YDU3</accession>
<feature type="chain" id="PRO_5011594622" description="DUF4468 domain-containing protein" evidence="1">
    <location>
        <begin position="19"/>
        <end position="195"/>
    </location>
</feature>
<evidence type="ECO:0000313" key="3">
    <source>
        <dbReference type="Proteomes" id="UP000199604"/>
    </source>
</evidence>
<sequence>MKKSILLFFLIFSPFVSAQRFDILSGDLKNLKDISEYKVTFDYSNLVVNGFDSEEAYLKDKMGKRDHIEGKAEKFKENWYSDRENKYEPKFINYFNNKFENKEVKVAKNIDAKYTMNVKTTWIYPGYVLGKVEPAKLSAIITVFETENPKNVLVKIKFEKLIGLAYELNSDQGYRIAGAYEKLAKNFTIQLKRFL</sequence>
<dbReference type="Proteomes" id="UP000199604">
    <property type="component" value="Unassembled WGS sequence"/>
</dbReference>
<keyword evidence="3" id="KW-1185">Reference proteome</keyword>
<evidence type="ECO:0000256" key="1">
    <source>
        <dbReference type="SAM" id="SignalP"/>
    </source>
</evidence>
<dbReference type="OrthoDB" id="1151160at2"/>
<proteinExistence type="predicted"/>
<organism evidence="2 3">
    <name type="scientific">Flavobacterium swingsii</name>
    <dbReference type="NCBI Taxonomy" id="498292"/>
    <lineage>
        <taxon>Bacteria</taxon>
        <taxon>Pseudomonadati</taxon>
        <taxon>Bacteroidota</taxon>
        <taxon>Flavobacteriia</taxon>
        <taxon>Flavobacteriales</taxon>
        <taxon>Flavobacteriaceae</taxon>
        <taxon>Flavobacterium</taxon>
    </lineage>
</organism>
<protein>
    <recommendedName>
        <fullName evidence="4">DUF4468 domain-containing protein</fullName>
    </recommendedName>
</protein>
<gene>
    <name evidence="2" type="ORF">SAMN05660845_1695</name>
</gene>
<keyword evidence="1" id="KW-0732">Signal</keyword>
<feature type="signal peptide" evidence="1">
    <location>
        <begin position="1"/>
        <end position="18"/>
    </location>
</feature>
<evidence type="ECO:0008006" key="4">
    <source>
        <dbReference type="Google" id="ProtNLM"/>
    </source>
</evidence>
<dbReference type="RefSeq" id="WP_091476106.1">
    <property type="nucleotide sequence ID" value="NZ_FOJT01000004.1"/>
</dbReference>
<name>A0A1I0YDU3_9FLAO</name>
<reference evidence="3" key="1">
    <citation type="submission" date="2016-10" db="EMBL/GenBank/DDBJ databases">
        <authorList>
            <person name="Varghese N."/>
            <person name="Submissions S."/>
        </authorList>
    </citation>
    <scope>NUCLEOTIDE SEQUENCE [LARGE SCALE GENOMIC DNA]</scope>
    <source>
        <strain evidence="3">DSM 21789</strain>
    </source>
</reference>
<dbReference type="EMBL" id="FOJT01000004">
    <property type="protein sequence ID" value="SFB11525.1"/>
    <property type="molecule type" value="Genomic_DNA"/>
</dbReference>
<evidence type="ECO:0000313" key="2">
    <source>
        <dbReference type="EMBL" id="SFB11525.1"/>
    </source>
</evidence>